<dbReference type="EMBL" id="CP136890">
    <property type="protein sequence ID" value="WOK94569.1"/>
    <property type="molecule type" value="Genomic_DNA"/>
</dbReference>
<protein>
    <submittedName>
        <fullName evidence="2">Uncharacterized protein</fullName>
    </submittedName>
</protein>
<proteinExistence type="predicted"/>
<name>A0AAQ3Q378_9LILI</name>
<evidence type="ECO:0000313" key="3">
    <source>
        <dbReference type="Proteomes" id="UP001327560"/>
    </source>
</evidence>
<reference evidence="2 3" key="1">
    <citation type="submission" date="2023-10" db="EMBL/GenBank/DDBJ databases">
        <title>Chromosome-scale genome assembly provides insights into flower coloration mechanisms of Canna indica.</title>
        <authorList>
            <person name="Li C."/>
        </authorList>
    </citation>
    <scope>NUCLEOTIDE SEQUENCE [LARGE SCALE GENOMIC DNA]</scope>
    <source>
        <tissue evidence="2">Flower</tissue>
    </source>
</reference>
<gene>
    <name evidence="2" type="ORF">Cni_G03273</name>
</gene>
<dbReference type="AlphaFoldDB" id="A0AAQ3Q378"/>
<evidence type="ECO:0000313" key="2">
    <source>
        <dbReference type="EMBL" id="WOK94569.1"/>
    </source>
</evidence>
<feature type="compositionally biased region" description="Low complexity" evidence="1">
    <location>
        <begin position="29"/>
        <end position="73"/>
    </location>
</feature>
<evidence type="ECO:0000256" key="1">
    <source>
        <dbReference type="SAM" id="MobiDB-lite"/>
    </source>
</evidence>
<organism evidence="2 3">
    <name type="scientific">Canna indica</name>
    <name type="common">Indian-shot</name>
    <dbReference type="NCBI Taxonomy" id="4628"/>
    <lineage>
        <taxon>Eukaryota</taxon>
        <taxon>Viridiplantae</taxon>
        <taxon>Streptophyta</taxon>
        <taxon>Embryophyta</taxon>
        <taxon>Tracheophyta</taxon>
        <taxon>Spermatophyta</taxon>
        <taxon>Magnoliopsida</taxon>
        <taxon>Liliopsida</taxon>
        <taxon>Zingiberales</taxon>
        <taxon>Cannaceae</taxon>
        <taxon>Canna</taxon>
    </lineage>
</organism>
<dbReference type="Proteomes" id="UP001327560">
    <property type="component" value="Chromosome 1"/>
</dbReference>
<sequence>MTNASGERLKAHRPSPFDGRLAEARRRSSSSSSSGSSSAPSHSSKSSTTPVCTTSTSPTTHSTPPSTSPSAPTNCSHHLSIYYDYVEATLWYDKHLLAETEVALFYQPRQNVMTLDVRVAAWAVSLLRSEALSFEACITFMSLIGAGLHHC</sequence>
<feature type="region of interest" description="Disordered" evidence="1">
    <location>
        <begin position="1"/>
        <end position="73"/>
    </location>
</feature>
<keyword evidence="3" id="KW-1185">Reference proteome</keyword>
<accession>A0AAQ3Q378</accession>